<dbReference type="EMBL" id="CAJZBQ010000001">
    <property type="protein sequence ID" value="CAG9309947.1"/>
    <property type="molecule type" value="Genomic_DNA"/>
</dbReference>
<dbReference type="GO" id="GO:0005829">
    <property type="term" value="C:cytosol"/>
    <property type="evidence" value="ECO:0007669"/>
    <property type="project" value="GOC"/>
</dbReference>
<keyword evidence="1" id="KW-0175">Coiled coil</keyword>
<dbReference type="GO" id="GO:0005802">
    <property type="term" value="C:trans-Golgi network"/>
    <property type="evidence" value="ECO:0007669"/>
    <property type="project" value="TreeGrafter"/>
</dbReference>
<dbReference type="InterPro" id="IPR039755">
    <property type="entry name" value="TBC1D23"/>
</dbReference>
<dbReference type="SUPFAM" id="SSF47923">
    <property type="entry name" value="Ypt/Rab-GAP domain of gyp1p"/>
    <property type="match status" value="2"/>
</dbReference>
<evidence type="ECO:0000313" key="4">
    <source>
        <dbReference type="Proteomes" id="UP001162131"/>
    </source>
</evidence>
<organism evidence="3 4">
    <name type="scientific">Blepharisma stoltei</name>
    <dbReference type="NCBI Taxonomy" id="1481888"/>
    <lineage>
        <taxon>Eukaryota</taxon>
        <taxon>Sar</taxon>
        <taxon>Alveolata</taxon>
        <taxon>Ciliophora</taxon>
        <taxon>Postciliodesmatophora</taxon>
        <taxon>Heterotrichea</taxon>
        <taxon>Heterotrichida</taxon>
        <taxon>Blepharismidae</taxon>
        <taxon>Blepharisma</taxon>
    </lineage>
</organism>
<dbReference type="GO" id="GO:0042147">
    <property type="term" value="P:retrograde transport, endosome to Golgi"/>
    <property type="evidence" value="ECO:0007669"/>
    <property type="project" value="InterPro"/>
</dbReference>
<accession>A0AAU9I6Q2</accession>
<dbReference type="Proteomes" id="UP001162131">
    <property type="component" value="Unassembled WGS sequence"/>
</dbReference>
<keyword evidence="4" id="KW-1185">Reference proteome</keyword>
<dbReference type="Gene3D" id="3.40.250.10">
    <property type="entry name" value="Rhodanese-like domain"/>
    <property type="match status" value="1"/>
</dbReference>
<evidence type="ECO:0000259" key="2">
    <source>
        <dbReference type="PROSITE" id="PS50086"/>
    </source>
</evidence>
<gene>
    <name evidence="3" type="ORF">BSTOLATCC_MIC161</name>
</gene>
<dbReference type="InterPro" id="IPR036873">
    <property type="entry name" value="Rhodanese-like_dom_sf"/>
</dbReference>
<feature type="coiled-coil region" evidence="1">
    <location>
        <begin position="1"/>
        <end position="28"/>
    </location>
</feature>
<feature type="domain" description="Rab-GAP TBC" evidence="2">
    <location>
        <begin position="1"/>
        <end position="185"/>
    </location>
</feature>
<evidence type="ECO:0000313" key="3">
    <source>
        <dbReference type="EMBL" id="CAG9309947.1"/>
    </source>
</evidence>
<dbReference type="Gene3D" id="1.10.472.80">
    <property type="entry name" value="Ypt/Rab-GAP domain of gyp1p, domain 3"/>
    <property type="match status" value="1"/>
</dbReference>
<proteinExistence type="predicted"/>
<reference evidence="3" key="1">
    <citation type="submission" date="2021-09" db="EMBL/GenBank/DDBJ databases">
        <authorList>
            <consortium name="AG Swart"/>
            <person name="Singh M."/>
            <person name="Singh A."/>
            <person name="Seah K."/>
            <person name="Emmerich C."/>
        </authorList>
    </citation>
    <scope>NUCLEOTIDE SEQUENCE</scope>
    <source>
        <strain evidence="3">ATCC30299</strain>
    </source>
</reference>
<dbReference type="InterPro" id="IPR035969">
    <property type="entry name" value="Rab-GAP_TBC_sf"/>
</dbReference>
<dbReference type="PANTHER" id="PTHR13297">
    <property type="entry name" value="TBC1 DOMAIN FAMILY MEMBER 23-RELATED"/>
    <property type="match status" value="1"/>
</dbReference>
<dbReference type="Gene3D" id="1.10.8.270">
    <property type="entry name" value="putative rabgap domain of human tbc1 domain family member 14 like domains"/>
    <property type="match status" value="1"/>
</dbReference>
<comment type="caution">
    <text evidence="3">The sequence shown here is derived from an EMBL/GenBank/DDBJ whole genome shotgun (WGS) entry which is preliminary data.</text>
</comment>
<dbReference type="GO" id="GO:0099041">
    <property type="term" value="P:vesicle tethering to Golgi"/>
    <property type="evidence" value="ECO:0007669"/>
    <property type="project" value="TreeGrafter"/>
</dbReference>
<name>A0AAU9I6Q2_9CILI</name>
<dbReference type="InterPro" id="IPR000195">
    <property type="entry name" value="Rab-GAP-TBC_dom"/>
</dbReference>
<dbReference type="PANTHER" id="PTHR13297:SF5">
    <property type="entry name" value="TBC1 DOMAIN FAMILY MEMBER 23"/>
    <property type="match status" value="1"/>
</dbReference>
<dbReference type="Pfam" id="PF00566">
    <property type="entry name" value="RabGAP-TBC"/>
    <property type="match status" value="1"/>
</dbReference>
<sequence length="357" mass="41819">MPRTEKIARNLKRLADEAKDKQALLENHPEYFRLDHPDQAQIHQDCQSLHKKLSLFQEQDLKNALELLLTFYCKSGSIPYISGLHEILAPFFVLRFTTLKTVYGAFSAFIDKMMPRLFTKDSSISYSYKIFQRLLLYHDPLLSNTLQSTLPNNSSIIEKWFYTCMSACLDITQLLEFWEWCLNENNPMFPYYFAIALLMKNRDLLTKKHKKKINLEIHIADNDELTAIIDDAQALQSSTPKFFNRLIKKLTIQKELPSSLDAYSLENTQILPISAKEVRKPKPGFFVIDVRRHKYYEQGHFPQSYNLSVDLHISTAQRNYEVFFLDFPLITTTKTALLAILHLHQVHPKKSFYMRVL</sequence>
<dbReference type="PROSITE" id="PS50086">
    <property type="entry name" value="TBC_RABGAP"/>
    <property type="match status" value="1"/>
</dbReference>
<evidence type="ECO:0000256" key="1">
    <source>
        <dbReference type="SAM" id="Coils"/>
    </source>
</evidence>
<dbReference type="AlphaFoldDB" id="A0AAU9I6Q2"/>
<protein>
    <recommendedName>
        <fullName evidence="2">Rab-GAP TBC domain-containing protein</fullName>
    </recommendedName>
</protein>
<dbReference type="SUPFAM" id="SSF52821">
    <property type="entry name" value="Rhodanese/Cell cycle control phosphatase"/>
    <property type="match status" value="1"/>
</dbReference>